<protein>
    <recommendedName>
        <fullName evidence="4">Reverse transcriptase domain-containing protein</fullName>
    </recommendedName>
</protein>
<evidence type="ECO:0008006" key="4">
    <source>
        <dbReference type="Google" id="ProtNLM"/>
    </source>
</evidence>
<gene>
    <name evidence="2" type="ORF">PCOR1329_LOCUS13404</name>
</gene>
<proteinExistence type="predicted"/>
<sequence>MNGALCFTETRAIVLLSVFSKWYSSCLAQLLERHVRSIDGPKHCQLYGFMPGRRTHEVTSGLNNIVRHAAMWGKSYSLSWASLDVARAFDNFTIPCAAEAMRFSNVDPYFAYAVLEGYTNNMATHRFQEIDTSNIPWDSCIRTGSMEAPMLWVLVSIMISEPVCTGWFERGLGYPLGTVGAPNDWNITNMLWADNVLLFAASDDQATRL</sequence>
<comment type="caution">
    <text evidence="2">The sequence shown here is derived from an EMBL/GenBank/DDBJ whole genome shotgun (WGS) entry which is preliminary data.</text>
</comment>
<evidence type="ECO:0000313" key="2">
    <source>
        <dbReference type="EMBL" id="CAK0807557.1"/>
    </source>
</evidence>
<accession>A0ABN9QRD8</accession>
<dbReference type="Proteomes" id="UP001189429">
    <property type="component" value="Unassembled WGS sequence"/>
</dbReference>
<feature type="chain" id="PRO_5047200288" description="Reverse transcriptase domain-containing protein" evidence="1">
    <location>
        <begin position="29"/>
        <end position="209"/>
    </location>
</feature>
<keyword evidence="1" id="KW-0732">Signal</keyword>
<feature type="signal peptide" evidence="1">
    <location>
        <begin position="1"/>
        <end position="28"/>
    </location>
</feature>
<reference evidence="2" key="1">
    <citation type="submission" date="2023-10" db="EMBL/GenBank/DDBJ databases">
        <authorList>
            <person name="Chen Y."/>
            <person name="Shah S."/>
            <person name="Dougan E. K."/>
            <person name="Thang M."/>
            <person name="Chan C."/>
        </authorList>
    </citation>
    <scope>NUCLEOTIDE SEQUENCE [LARGE SCALE GENOMIC DNA]</scope>
</reference>
<organism evidence="2 3">
    <name type="scientific">Prorocentrum cordatum</name>
    <dbReference type="NCBI Taxonomy" id="2364126"/>
    <lineage>
        <taxon>Eukaryota</taxon>
        <taxon>Sar</taxon>
        <taxon>Alveolata</taxon>
        <taxon>Dinophyceae</taxon>
        <taxon>Prorocentrales</taxon>
        <taxon>Prorocentraceae</taxon>
        <taxon>Prorocentrum</taxon>
    </lineage>
</organism>
<dbReference type="EMBL" id="CAUYUJ010003954">
    <property type="protein sequence ID" value="CAK0807557.1"/>
    <property type="molecule type" value="Genomic_DNA"/>
</dbReference>
<evidence type="ECO:0000256" key="1">
    <source>
        <dbReference type="SAM" id="SignalP"/>
    </source>
</evidence>
<name>A0ABN9QRD8_9DINO</name>
<evidence type="ECO:0000313" key="3">
    <source>
        <dbReference type="Proteomes" id="UP001189429"/>
    </source>
</evidence>
<keyword evidence="3" id="KW-1185">Reference proteome</keyword>